<dbReference type="PANTHER" id="PTHR46349">
    <property type="entry name" value="CINGULIN-LIKE PROTEIN 1-RELATED"/>
    <property type="match status" value="1"/>
</dbReference>
<evidence type="ECO:0000256" key="5">
    <source>
        <dbReference type="ARBA" id="ARBA00023123"/>
    </source>
</evidence>
<evidence type="ECO:0000256" key="6">
    <source>
        <dbReference type="ARBA" id="ARBA00023175"/>
    </source>
</evidence>
<keyword evidence="6" id="KW-0505">Motor protein</keyword>
<feature type="region of interest" description="Disordered" evidence="8">
    <location>
        <begin position="92"/>
        <end position="121"/>
    </location>
</feature>
<sequence>MALNSEGSRKRRTEISVMEIPKRIRYPIKKTKTEKLNTRMKQLKRQLEETEKEAARANASRRKLQRELEDATESATLMNREVSTLKTKLRSGRARIRLCKAQSNGRQPKNYSSDSTFLHKQ</sequence>
<dbReference type="GO" id="GO:0005923">
    <property type="term" value="C:bicellular tight junction"/>
    <property type="evidence" value="ECO:0007669"/>
    <property type="project" value="TreeGrafter"/>
</dbReference>
<keyword evidence="2" id="KW-0787">Thick filament</keyword>
<keyword evidence="7" id="KW-0514">Muscle protein</keyword>
<dbReference type="GO" id="GO:0030016">
    <property type="term" value="C:myofibril"/>
    <property type="evidence" value="ECO:0007669"/>
    <property type="project" value="UniProtKB-SubCell"/>
</dbReference>
<dbReference type="Pfam" id="PF01576">
    <property type="entry name" value="Myosin_tail_1"/>
    <property type="match status" value="1"/>
</dbReference>
<name>A0A498LB40_LABRO</name>
<feature type="region of interest" description="Disordered" evidence="8">
    <location>
        <begin position="47"/>
        <end position="71"/>
    </location>
</feature>
<reference evidence="10 11" key="1">
    <citation type="submission" date="2018-03" db="EMBL/GenBank/DDBJ databases">
        <title>Draft genome sequence of Rohu Carp (Labeo rohita).</title>
        <authorList>
            <person name="Das P."/>
            <person name="Kushwaha B."/>
            <person name="Joshi C.G."/>
            <person name="Kumar D."/>
            <person name="Nagpure N.S."/>
            <person name="Sahoo L."/>
            <person name="Das S.P."/>
            <person name="Bit A."/>
            <person name="Patnaik S."/>
            <person name="Meher P.K."/>
            <person name="Jayasankar P."/>
            <person name="Koringa P.G."/>
            <person name="Patel N.V."/>
            <person name="Hinsu A.T."/>
            <person name="Kumar R."/>
            <person name="Pandey M."/>
            <person name="Agarwal S."/>
            <person name="Srivastava S."/>
            <person name="Singh M."/>
            <person name="Iquebal M.A."/>
            <person name="Jaiswal S."/>
            <person name="Angadi U.B."/>
            <person name="Kumar N."/>
            <person name="Raza M."/>
            <person name="Shah T.M."/>
            <person name="Rai A."/>
            <person name="Jena J.K."/>
        </authorList>
    </citation>
    <scope>NUCLEOTIDE SEQUENCE [LARGE SCALE GENOMIC DNA]</scope>
    <source>
        <strain evidence="10">DASCIFA01</strain>
        <tissue evidence="10">Testis</tissue>
    </source>
</reference>
<evidence type="ECO:0000256" key="3">
    <source>
        <dbReference type="ARBA" id="ARBA00022490"/>
    </source>
</evidence>
<dbReference type="PANTHER" id="PTHR46349:SF7">
    <property type="entry name" value="MYOSIN TAIL DOMAIN-CONTAINING PROTEIN"/>
    <property type="match status" value="1"/>
</dbReference>
<evidence type="ECO:0000313" key="11">
    <source>
        <dbReference type="Proteomes" id="UP000290572"/>
    </source>
</evidence>
<feature type="compositionally biased region" description="Polar residues" evidence="8">
    <location>
        <begin position="101"/>
        <end position="121"/>
    </location>
</feature>
<keyword evidence="11" id="KW-1185">Reference proteome</keyword>
<comment type="subcellular location">
    <subcellularLocation>
        <location evidence="1">Cytoplasm</location>
        <location evidence="1">Myofibril</location>
    </subcellularLocation>
</comment>
<dbReference type="AlphaFoldDB" id="A0A498LB40"/>
<dbReference type="GO" id="GO:0016459">
    <property type="term" value="C:myosin complex"/>
    <property type="evidence" value="ECO:0007669"/>
    <property type="project" value="UniProtKB-KW"/>
</dbReference>
<keyword evidence="4" id="KW-0175">Coiled coil</keyword>
<dbReference type="Proteomes" id="UP000290572">
    <property type="component" value="Unassembled WGS sequence"/>
</dbReference>
<dbReference type="EMBL" id="QBIY01013402">
    <property type="protein sequence ID" value="RXN05489.1"/>
    <property type="molecule type" value="Genomic_DNA"/>
</dbReference>
<evidence type="ECO:0000313" key="10">
    <source>
        <dbReference type="EMBL" id="RXN05489.1"/>
    </source>
</evidence>
<evidence type="ECO:0000256" key="4">
    <source>
        <dbReference type="ARBA" id="ARBA00023054"/>
    </source>
</evidence>
<evidence type="ECO:0000259" key="9">
    <source>
        <dbReference type="Pfam" id="PF01576"/>
    </source>
</evidence>
<evidence type="ECO:0007829" key="12">
    <source>
        <dbReference type="PeptideAtlas" id="A0A498LB40"/>
    </source>
</evidence>
<dbReference type="Gene3D" id="6.10.250.2420">
    <property type="match status" value="1"/>
</dbReference>
<keyword evidence="5" id="KW-0518">Myosin</keyword>
<comment type="caution">
    <text evidence="10">The sequence shown here is derived from an EMBL/GenBank/DDBJ whole genome shotgun (WGS) entry which is preliminary data.</text>
</comment>
<evidence type="ECO:0000256" key="8">
    <source>
        <dbReference type="SAM" id="MobiDB-lite"/>
    </source>
</evidence>
<accession>A0A498LB40</accession>
<proteinExistence type="evidence at protein level"/>
<evidence type="ECO:0000256" key="1">
    <source>
        <dbReference type="ARBA" id="ARBA00004657"/>
    </source>
</evidence>
<protein>
    <submittedName>
        <fullName evidence="10">Myosin-9-like isoform X1</fullName>
    </submittedName>
</protein>
<keyword evidence="12" id="KW-1267">Proteomics identification</keyword>
<organism evidence="10 11">
    <name type="scientific">Labeo rohita</name>
    <name type="common">Indian major carp</name>
    <name type="synonym">Cyprinus rohita</name>
    <dbReference type="NCBI Taxonomy" id="84645"/>
    <lineage>
        <taxon>Eukaryota</taxon>
        <taxon>Metazoa</taxon>
        <taxon>Chordata</taxon>
        <taxon>Craniata</taxon>
        <taxon>Vertebrata</taxon>
        <taxon>Euteleostomi</taxon>
        <taxon>Actinopterygii</taxon>
        <taxon>Neopterygii</taxon>
        <taxon>Teleostei</taxon>
        <taxon>Ostariophysi</taxon>
        <taxon>Cypriniformes</taxon>
        <taxon>Cyprinidae</taxon>
        <taxon>Labeoninae</taxon>
        <taxon>Labeonini</taxon>
        <taxon>Labeo</taxon>
    </lineage>
</organism>
<dbReference type="STRING" id="84645.A0A498LB40"/>
<evidence type="ECO:0000256" key="2">
    <source>
        <dbReference type="ARBA" id="ARBA00022433"/>
    </source>
</evidence>
<dbReference type="GO" id="GO:0032982">
    <property type="term" value="C:myosin filament"/>
    <property type="evidence" value="ECO:0007669"/>
    <property type="project" value="UniProtKB-KW"/>
</dbReference>
<keyword evidence="3" id="KW-0963">Cytoplasm</keyword>
<evidence type="ECO:0000256" key="7">
    <source>
        <dbReference type="ARBA" id="ARBA00023179"/>
    </source>
</evidence>
<dbReference type="InterPro" id="IPR002928">
    <property type="entry name" value="Myosin_tail"/>
</dbReference>
<feature type="domain" description="Myosin tail" evidence="9">
    <location>
        <begin position="29"/>
        <end position="89"/>
    </location>
</feature>
<gene>
    <name evidence="10" type="ORF">ROHU_033348</name>
</gene>